<dbReference type="InterPro" id="IPR038186">
    <property type="entry name" value="CHAD_dom_sf"/>
</dbReference>
<dbReference type="PROSITE" id="PS51708">
    <property type="entry name" value="CHAD"/>
    <property type="match status" value="1"/>
</dbReference>
<dbReference type="PANTHER" id="PTHR39339">
    <property type="entry name" value="SLR1444 PROTEIN"/>
    <property type="match status" value="1"/>
</dbReference>
<gene>
    <name evidence="2" type="ORF">FB382_001631</name>
</gene>
<dbReference type="PANTHER" id="PTHR39339:SF1">
    <property type="entry name" value="CHAD DOMAIN-CONTAINING PROTEIN"/>
    <property type="match status" value="1"/>
</dbReference>
<keyword evidence="3" id="KW-1185">Reference proteome</keyword>
<proteinExistence type="predicted"/>
<dbReference type="Proteomes" id="UP000580910">
    <property type="component" value="Unassembled WGS sequence"/>
</dbReference>
<comment type="caution">
    <text evidence="2">The sequence shown here is derived from an EMBL/GenBank/DDBJ whole genome shotgun (WGS) entry which is preliminary data.</text>
</comment>
<name>A0A7W3P958_9ACTN</name>
<organism evidence="2 3">
    <name type="scientific">Nocardioides ginsengisegetis</name>
    <dbReference type="NCBI Taxonomy" id="661491"/>
    <lineage>
        <taxon>Bacteria</taxon>
        <taxon>Bacillati</taxon>
        <taxon>Actinomycetota</taxon>
        <taxon>Actinomycetes</taxon>
        <taxon>Propionibacteriales</taxon>
        <taxon>Nocardioidaceae</taxon>
        <taxon>Nocardioides</taxon>
    </lineage>
</organism>
<dbReference type="AlphaFoldDB" id="A0A7W3P958"/>
<dbReference type="EMBL" id="JACGXA010000001">
    <property type="protein sequence ID" value="MBA8803340.1"/>
    <property type="molecule type" value="Genomic_DNA"/>
</dbReference>
<sequence>MSAVLKVVRARLMAHTDALADADGAMRAGDAEGVHDARVACRHLRADLATFRTVLDRARTEPVRDELAWLVRALSAARDAHVVHDRLAHLADHELAVHVVGPVRDRLDLSYAAALASAEEDVRATLASERYAAVVAALESWRTDPPWAPGAKGVTADDLEPELRRHWRRLVRRADLVAGAEDRDRALHDVRKAAKRLRYAAEAGDELWGDEARELARTAKGLTQALGDHQDTVVTRLALETLAADARVDGDSDFTFGRLHAREQARAVEADQEFVRRWRRARRHHG</sequence>
<evidence type="ECO:0000313" key="3">
    <source>
        <dbReference type="Proteomes" id="UP000580910"/>
    </source>
</evidence>
<dbReference type="Pfam" id="PF05235">
    <property type="entry name" value="CHAD"/>
    <property type="match status" value="1"/>
</dbReference>
<accession>A0A7W3P958</accession>
<reference evidence="2 3" key="1">
    <citation type="submission" date="2020-07" db="EMBL/GenBank/DDBJ databases">
        <title>Sequencing the genomes of 1000 actinobacteria strains.</title>
        <authorList>
            <person name="Klenk H.-P."/>
        </authorList>
    </citation>
    <scope>NUCLEOTIDE SEQUENCE [LARGE SCALE GENOMIC DNA]</scope>
    <source>
        <strain evidence="2 3">DSM 21349</strain>
    </source>
</reference>
<evidence type="ECO:0000313" key="2">
    <source>
        <dbReference type="EMBL" id="MBA8803340.1"/>
    </source>
</evidence>
<protein>
    <submittedName>
        <fullName evidence="2">CHAD domain-containing protein</fullName>
    </submittedName>
</protein>
<evidence type="ECO:0000259" key="1">
    <source>
        <dbReference type="PROSITE" id="PS51708"/>
    </source>
</evidence>
<dbReference type="Gene3D" id="1.40.20.10">
    <property type="entry name" value="CHAD domain"/>
    <property type="match status" value="1"/>
</dbReference>
<dbReference type="InterPro" id="IPR007899">
    <property type="entry name" value="CHAD_dom"/>
</dbReference>
<feature type="domain" description="CHAD" evidence="1">
    <location>
        <begin position="1"/>
        <end position="283"/>
    </location>
</feature>
<dbReference type="SMART" id="SM00880">
    <property type="entry name" value="CHAD"/>
    <property type="match status" value="1"/>
</dbReference>
<dbReference type="RefSeq" id="WP_182538278.1">
    <property type="nucleotide sequence ID" value="NZ_JACGXA010000001.1"/>
</dbReference>